<protein>
    <submittedName>
        <fullName evidence="1">Uncharacterized protein</fullName>
    </submittedName>
</protein>
<organism evidence="1 2">
    <name type="scientific">Armillaria ostoyae</name>
    <name type="common">Armillaria root rot fungus</name>
    <dbReference type="NCBI Taxonomy" id="47428"/>
    <lineage>
        <taxon>Eukaryota</taxon>
        <taxon>Fungi</taxon>
        <taxon>Dikarya</taxon>
        <taxon>Basidiomycota</taxon>
        <taxon>Agaricomycotina</taxon>
        <taxon>Agaricomycetes</taxon>
        <taxon>Agaricomycetidae</taxon>
        <taxon>Agaricales</taxon>
        <taxon>Marasmiineae</taxon>
        <taxon>Physalacriaceae</taxon>
        <taxon>Armillaria</taxon>
    </lineage>
</organism>
<evidence type="ECO:0000313" key="1">
    <source>
        <dbReference type="EMBL" id="SJL16637.1"/>
    </source>
</evidence>
<name>A0A284S6K0_ARMOS</name>
<dbReference type="PROSITE" id="PS51257">
    <property type="entry name" value="PROKAR_LIPOPROTEIN"/>
    <property type="match status" value="1"/>
</dbReference>
<proteinExistence type="predicted"/>
<reference evidence="2" key="1">
    <citation type="journal article" date="2017" name="Nat. Ecol. Evol.">
        <title>Genome expansion and lineage-specific genetic innovations in the forest pathogenic fungi Armillaria.</title>
        <authorList>
            <person name="Sipos G."/>
            <person name="Prasanna A.N."/>
            <person name="Walter M.C."/>
            <person name="O'Connor E."/>
            <person name="Balint B."/>
            <person name="Krizsan K."/>
            <person name="Kiss B."/>
            <person name="Hess J."/>
            <person name="Varga T."/>
            <person name="Slot J."/>
            <person name="Riley R."/>
            <person name="Boka B."/>
            <person name="Rigling D."/>
            <person name="Barry K."/>
            <person name="Lee J."/>
            <person name="Mihaltcheva S."/>
            <person name="LaButti K."/>
            <person name="Lipzen A."/>
            <person name="Waldron R."/>
            <person name="Moloney N.M."/>
            <person name="Sperisen C."/>
            <person name="Kredics L."/>
            <person name="Vagvoelgyi C."/>
            <person name="Patrignani A."/>
            <person name="Fitzpatrick D."/>
            <person name="Nagy I."/>
            <person name="Doyle S."/>
            <person name="Anderson J.B."/>
            <person name="Grigoriev I.V."/>
            <person name="Gueldener U."/>
            <person name="Muensterkoetter M."/>
            <person name="Nagy L.G."/>
        </authorList>
    </citation>
    <scope>NUCLEOTIDE SEQUENCE [LARGE SCALE GENOMIC DNA]</scope>
    <source>
        <strain evidence="2">C18/9</strain>
    </source>
</reference>
<evidence type="ECO:0000313" key="2">
    <source>
        <dbReference type="Proteomes" id="UP000219338"/>
    </source>
</evidence>
<dbReference type="STRING" id="47428.A0A284S6K0"/>
<accession>A0A284S6K0</accession>
<dbReference type="EMBL" id="FUEG01000036">
    <property type="protein sequence ID" value="SJL16637.1"/>
    <property type="molecule type" value="Genomic_DNA"/>
</dbReference>
<dbReference type="OrthoDB" id="3133286at2759"/>
<gene>
    <name evidence="1" type="ORF">ARMOST_20164</name>
</gene>
<dbReference type="OMA" id="NAWLEMK"/>
<sequence length="266" mass="29980">MPLSRSQALTADEILRTAHATISAFLSLGIQGCFFGSVACLCYGATRVPNDVDVVITSANPIGGPWDQEHLKDLLVQTDQSFYVISSRNPSANYRLLYYDLSGSSRVSRELRRCCKVDVLVPGSMNIPPIPSSGVVWQLEQRYFPPRELPVLPFILLLLMKLQGWMDHGNSQAVHKRAKQPTDVRDIRELLTLSAAPRKANLNAWLEMKREGWIPQSFVNQGQMRVREFVRRYPDTEKAWRQIGLGYLPVTIKFPSGMLWVPGGPK</sequence>
<keyword evidence="2" id="KW-1185">Reference proteome</keyword>
<dbReference type="Proteomes" id="UP000219338">
    <property type="component" value="Unassembled WGS sequence"/>
</dbReference>
<dbReference type="AlphaFoldDB" id="A0A284S6K0"/>